<name>A0ABU4DDN7_9ACTN</name>
<dbReference type="InterPro" id="IPR042099">
    <property type="entry name" value="ANL_N_sf"/>
</dbReference>
<proteinExistence type="inferred from homology"/>
<evidence type="ECO:0000313" key="6">
    <source>
        <dbReference type="EMBL" id="MDV6307853.1"/>
    </source>
</evidence>
<feature type="domain" description="AMP-binding enzyme C-terminal" evidence="5">
    <location>
        <begin position="428"/>
        <end position="504"/>
    </location>
</feature>
<keyword evidence="7" id="KW-1185">Reference proteome</keyword>
<evidence type="ECO:0000313" key="7">
    <source>
        <dbReference type="Proteomes" id="UP001185779"/>
    </source>
</evidence>
<comment type="caution">
    <text evidence="6">The sequence shown here is derived from an EMBL/GenBank/DDBJ whole genome shotgun (WGS) entry which is preliminary data.</text>
</comment>
<sequence>MSTLPEEIRTTARDHGATEVVFHSAVRPVETATLADLYEQAAAVAAGLRARGVGAGDVVAIQLPNWRECVVAHSAAWLLGTTVLPIVSIYGPSELSFILRQSAAKIYIGPRTWRGRDCLPLFDAASEIPTMQHLFVVDASGEASADQRTEFRELLDHDAAGFEPYTPASPAERALLVYTSGTTADPKGVQHSHTTLIAEVRSMEEHRGTGDEVSSLAAFPSGHIAGVLGILRLLGRGATTVLMDAWDPAVAAELVSSYRIESSAGAPIHLAGILEAADRAGLDVSSLTEYTTGAANVAAELIRRADGFGVHAFRCYGSTEHPTISSGSTDDPLDKRANTDGRITPGTEVLIVDDNDRPVEPGVDGEILCRGPEQFLGYTDATLDTTSFAGGWFRTGDVGNLDADGYLTITDRKKDIIVRGGENISSKEVEDTLLSHPAVAEAAAVGMPDERYGEKVCVFVVLRNGGHLDLDGIRDHFTGAGLARQKMPERLEVVDVLPRTASGKVRKPELRAQIRELLAQA</sequence>
<dbReference type="Pfam" id="PF00501">
    <property type="entry name" value="AMP-binding"/>
    <property type="match status" value="1"/>
</dbReference>
<protein>
    <submittedName>
        <fullName evidence="6">AMP-binding protein</fullName>
    </submittedName>
</protein>
<feature type="region of interest" description="Disordered" evidence="3">
    <location>
        <begin position="321"/>
        <end position="340"/>
    </location>
</feature>
<feature type="domain" description="AMP-dependent synthetase/ligase" evidence="4">
    <location>
        <begin position="14"/>
        <end position="378"/>
    </location>
</feature>
<comment type="similarity">
    <text evidence="1">Belongs to the ATP-dependent AMP-binding enzyme family.</text>
</comment>
<dbReference type="Pfam" id="PF13193">
    <property type="entry name" value="AMP-binding_C"/>
    <property type="match status" value="1"/>
</dbReference>
<accession>A0ABU4DDN7</accession>
<dbReference type="RefSeq" id="WP_081712467.1">
    <property type="nucleotide sequence ID" value="NZ_CP091855.1"/>
</dbReference>
<dbReference type="InterPro" id="IPR000873">
    <property type="entry name" value="AMP-dep_synth/lig_dom"/>
</dbReference>
<dbReference type="SUPFAM" id="SSF56801">
    <property type="entry name" value="Acetyl-CoA synthetase-like"/>
    <property type="match status" value="1"/>
</dbReference>
<evidence type="ECO:0000259" key="4">
    <source>
        <dbReference type="Pfam" id="PF00501"/>
    </source>
</evidence>
<evidence type="ECO:0000256" key="1">
    <source>
        <dbReference type="ARBA" id="ARBA00006432"/>
    </source>
</evidence>
<evidence type="ECO:0000256" key="3">
    <source>
        <dbReference type="SAM" id="MobiDB-lite"/>
    </source>
</evidence>
<dbReference type="Proteomes" id="UP001185779">
    <property type="component" value="Unassembled WGS sequence"/>
</dbReference>
<gene>
    <name evidence="6" type="ORF">R3P94_11065</name>
</gene>
<dbReference type="InterPro" id="IPR025110">
    <property type="entry name" value="AMP-bd_C"/>
</dbReference>
<evidence type="ECO:0000259" key="5">
    <source>
        <dbReference type="Pfam" id="PF13193"/>
    </source>
</evidence>
<evidence type="ECO:0000256" key="2">
    <source>
        <dbReference type="ARBA" id="ARBA00022598"/>
    </source>
</evidence>
<dbReference type="PANTHER" id="PTHR43201:SF5">
    <property type="entry name" value="MEDIUM-CHAIN ACYL-COA LIGASE ACSF2, MITOCHONDRIAL"/>
    <property type="match status" value="1"/>
</dbReference>
<reference evidence="6 7" key="1">
    <citation type="submission" date="2023-10" db="EMBL/GenBank/DDBJ databases">
        <title>Development of a sustainable strategy for remediation of hydrocarbon-contaminated territories based on the waste exchange concept.</title>
        <authorList>
            <person name="Krivoruchko A."/>
        </authorList>
    </citation>
    <scope>NUCLEOTIDE SEQUENCE [LARGE SCALE GENOMIC DNA]</scope>
    <source>
        <strain evidence="6 7">IEGM 1266</strain>
    </source>
</reference>
<dbReference type="Gene3D" id="3.40.50.12780">
    <property type="entry name" value="N-terminal domain of ligase-like"/>
    <property type="match status" value="1"/>
</dbReference>
<keyword evidence="2" id="KW-0436">Ligase</keyword>
<dbReference type="InterPro" id="IPR045851">
    <property type="entry name" value="AMP-bd_C_sf"/>
</dbReference>
<dbReference type="GeneID" id="77169879"/>
<dbReference type="EMBL" id="JAWLKI010000010">
    <property type="protein sequence ID" value="MDV6307853.1"/>
    <property type="molecule type" value="Genomic_DNA"/>
</dbReference>
<dbReference type="Gene3D" id="3.30.300.30">
    <property type="match status" value="1"/>
</dbReference>
<dbReference type="PANTHER" id="PTHR43201">
    <property type="entry name" value="ACYL-COA SYNTHETASE"/>
    <property type="match status" value="1"/>
</dbReference>
<organism evidence="6 7">
    <name type="scientific">Gordonia amicalis</name>
    <dbReference type="NCBI Taxonomy" id="89053"/>
    <lineage>
        <taxon>Bacteria</taxon>
        <taxon>Bacillati</taxon>
        <taxon>Actinomycetota</taxon>
        <taxon>Actinomycetes</taxon>
        <taxon>Mycobacteriales</taxon>
        <taxon>Gordoniaceae</taxon>
        <taxon>Gordonia</taxon>
    </lineage>
</organism>